<dbReference type="Gene3D" id="2.130.10.10">
    <property type="entry name" value="YVTN repeat-like/Quinoprotein amine dehydrogenase"/>
    <property type="match status" value="1"/>
</dbReference>
<dbReference type="GO" id="GO:0005737">
    <property type="term" value="C:cytoplasm"/>
    <property type="evidence" value="ECO:0007669"/>
    <property type="project" value="UniProtKB-SubCell"/>
</dbReference>
<gene>
    <name evidence="7" type="primary">WDR83</name>
    <name evidence="7" type="ORF">LAWI1_G002064</name>
</gene>
<proteinExistence type="inferred from homology"/>
<sequence>MAFPSKPLAQLHGSNGPVHALTYSSSPSTYILSGSSDRSIRLYNPSRPAAPPRSNPLEPPRATQLIQTYSAHGYEVLDIAVAQDNATFASVGGDRSVFHWDVTKAQTIRRFGGNQGHTARINTVTFAGAGDSVLISGSFDSSVRIWDVKSHSTKPIMVLDEAKDSVSCVLAGSGAGKDGQYEILTGSVDGSVRSYDIRMGKLEVDVIGASVTSLQRTRDGKGVLVGALDSSIRLMDKDGGGLLKSYRDEKWKNEEFRLRSAFGGNERWVLCGNEDVMGDDGEVAIWDTLSGQIVQRIRVEGSKAEGKKKKIGLDGKEKEKRNVISCVAWKENGRGDQWCCGGQDGTITVFGSAS</sequence>
<name>A0A559MMT8_9HELO</name>
<keyword evidence="2" id="KW-0963">Cytoplasm</keyword>
<evidence type="ECO:0000256" key="3">
    <source>
        <dbReference type="ARBA" id="ARBA00022574"/>
    </source>
</evidence>
<dbReference type="PRINTS" id="PR00320">
    <property type="entry name" value="GPROTEINBRPT"/>
</dbReference>
<keyword evidence="3 6" id="KW-0853">WD repeat</keyword>
<dbReference type="EMBL" id="QGML01000023">
    <property type="protein sequence ID" value="TVY94271.1"/>
    <property type="molecule type" value="Genomic_DNA"/>
</dbReference>
<feature type="repeat" description="WD" evidence="6">
    <location>
        <begin position="114"/>
        <end position="156"/>
    </location>
</feature>
<dbReference type="InterPro" id="IPR036322">
    <property type="entry name" value="WD40_repeat_dom_sf"/>
</dbReference>
<comment type="caution">
    <text evidence="7">The sequence shown here is derived from an EMBL/GenBank/DDBJ whole genome shotgun (WGS) entry which is preliminary data.</text>
</comment>
<evidence type="ECO:0000256" key="2">
    <source>
        <dbReference type="ARBA" id="ARBA00022490"/>
    </source>
</evidence>
<evidence type="ECO:0000256" key="6">
    <source>
        <dbReference type="PROSITE-ProRule" id="PRU00221"/>
    </source>
</evidence>
<accession>A0A559MMT8</accession>
<dbReference type="PROSITE" id="PS50082">
    <property type="entry name" value="WD_REPEATS_2"/>
    <property type="match status" value="3"/>
</dbReference>
<comment type="similarity">
    <text evidence="5">Belongs to the WD repeat MORG1 family.</text>
</comment>
<dbReference type="SMART" id="SM00320">
    <property type="entry name" value="WD40"/>
    <property type="match status" value="6"/>
</dbReference>
<evidence type="ECO:0000256" key="4">
    <source>
        <dbReference type="ARBA" id="ARBA00022737"/>
    </source>
</evidence>
<evidence type="ECO:0000313" key="8">
    <source>
        <dbReference type="Proteomes" id="UP000315522"/>
    </source>
</evidence>
<dbReference type="PANTHER" id="PTHR22842">
    <property type="entry name" value="WD40 REPEAT PROTEIN"/>
    <property type="match status" value="1"/>
</dbReference>
<comment type="subcellular location">
    <subcellularLocation>
        <location evidence="1">Cytoplasm</location>
    </subcellularLocation>
</comment>
<dbReference type="PANTHER" id="PTHR22842:SF3">
    <property type="entry name" value="WD REPEAT DOMAIN-CONTAINING PROTEIN 83"/>
    <property type="match status" value="1"/>
</dbReference>
<evidence type="ECO:0000256" key="1">
    <source>
        <dbReference type="ARBA" id="ARBA00004496"/>
    </source>
</evidence>
<dbReference type="SUPFAM" id="SSF50978">
    <property type="entry name" value="WD40 repeat-like"/>
    <property type="match status" value="1"/>
</dbReference>
<feature type="repeat" description="WD" evidence="6">
    <location>
        <begin position="11"/>
        <end position="44"/>
    </location>
</feature>
<keyword evidence="4" id="KW-0677">Repeat</keyword>
<dbReference type="Pfam" id="PF00400">
    <property type="entry name" value="WD40"/>
    <property type="match status" value="4"/>
</dbReference>
<dbReference type="Proteomes" id="UP000315522">
    <property type="component" value="Unassembled WGS sequence"/>
</dbReference>
<dbReference type="InterPro" id="IPR001680">
    <property type="entry name" value="WD40_rpt"/>
</dbReference>
<dbReference type="GO" id="GO:0000398">
    <property type="term" value="P:mRNA splicing, via spliceosome"/>
    <property type="evidence" value="ECO:0007669"/>
    <property type="project" value="TreeGrafter"/>
</dbReference>
<organism evidence="7 8">
    <name type="scientific">Lachnellula willkommii</name>
    <dbReference type="NCBI Taxonomy" id="215461"/>
    <lineage>
        <taxon>Eukaryota</taxon>
        <taxon>Fungi</taxon>
        <taxon>Dikarya</taxon>
        <taxon>Ascomycota</taxon>
        <taxon>Pezizomycotina</taxon>
        <taxon>Leotiomycetes</taxon>
        <taxon>Helotiales</taxon>
        <taxon>Lachnaceae</taxon>
        <taxon>Lachnellula</taxon>
    </lineage>
</organism>
<evidence type="ECO:0000313" key="7">
    <source>
        <dbReference type="EMBL" id="TVY94271.1"/>
    </source>
</evidence>
<feature type="repeat" description="WD" evidence="6">
    <location>
        <begin position="69"/>
        <end position="110"/>
    </location>
</feature>
<evidence type="ECO:0000256" key="5">
    <source>
        <dbReference type="ARBA" id="ARBA00038145"/>
    </source>
</evidence>
<protein>
    <submittedName>
        <fullName evidence="7">WD repeat domain-containing protein</fullName>
    </submittedName>
</protein>
<dbReference type="InterPro" id="IPR051980">
    <property type="entry name" value="WD_repeat_MORG1"/>
</dbReference>
<dbReference type="GO" id="GO:0071013">
    <property type="term" value="C:catalytic step 2 spliceosome"/>
    <property type="evidence" value="ECO:0007669"/>
    <property type="project" value="TreeGrafter"/>
</dbReference>
<dbReference type="PROSITE" id="PS50294">
    <property type="entry name" value="WD_REPEATS_REGION"/>
    <property type="match status" value="1"/>
</dbReference>
<dbReference type="InterPro" id="IPR015943">
    <property type="entry name" value="WD40/YVTN_repeat-like_dom_sf"/>
</dbReference>
<keyword evidence="8" id="KW-1185">Reference proteome</keyword>
<dbReference type="AlphaFoldDB" id="A0A559MMT8"/>
<dbReference type="PROSITE" id="PS00678">
    <property type="entry name" value="WD_REPEATS_1"/>
    <property type="match status" value="1"/>
</dbReference>
<dbReference type="InterPro" id="IPR020472">
    <property type="entry name" value="WD40_PAC1"/>
</dbReference>
<reference evidence="7 8" key="1">
    <citation type="submission" date="2018-05" db="EMBL/GenBank/DDBJ databases">
        <title>Genome sequencing and assembly of the regulated plant pathogen Lachnellula willkommii and related sister species for the development of diagnostic species identification markers.</title>
        <authorList>
            <person name="Giroux E."/>
            <person name="Bilodeau G."/>
        </authorList>
    </citation>
    <scope>NUCLEOTIDE SEQUENCE [LARGE SCALE GENOMIC DNA]</scope>
    <source>
        <strain evidence="7 8">CBS 172.35</strain>
    </source>
</reference>
<dbReference type="InterPro" id="IPR019775">
    <property type="entry name" value="WD40_repeat_CS"/>
</dbReference>